<keyword evidence="3" id="KW-0813">Transport</keyword>
<evidence type="ECO:0000256" key="8">
    <source>
        <dbReference type="RuleBase" id="RU363041"/>
    </source>
</evidence>
<organism evidence="9 10">
    <name type="scientific">Scopulibacillus cellulosilyticus</name>
    <dbReference type="NCBI Taxonomy" id="2665665"/>
    <lineage>
        <taxon>Bacteria</taxon>
        <taxon>Bacillati</taxon>
        <taxon>Bacillota</taxon>
        <taxon>Bacilli</taxon>
        <taxon>Bacillales</taxon>
        <taxon>Sporolactobacillaceae</taxon>
        <taxon>Scopulibacillus</taxon>
    </lineage>
</organism>
<dbReference type="PANTHER" id="PTHR30269:SF0">
    <property type="entry name" value="MEMBRANE TRANSPORTER PROTEIN YFCA-RELATED"/>
    <property type="match status" value="1"/>
</dbReference>
<protein>
    <recommendedName>
        <fullName evidence="8">Probable membrane transporter protein</fullName>
    </recommendedName>
</protein>
<evidence type="ECO:0000256" key="7">
    <source>
        <dbReference type="ARBA" id="ARBA00023136"/>
    </source>
</evidence>
<evidence type="ECO:0000256" key="2">
    <source>
        <dbReference type="ARBA" id="ARBA00009142"/>
    </source>
</evidence>
<feature type="transmembrane region" description="Helical" evidence="8">
    <location>
        <begin position="182"/>
        <end position="202"/>
    </location>
</feature>
<proteinExistence type="inferred from homology"/>
<evidence type="ECO:0000256" key="3">
    <source>
        <dbReference type="ARBA" id="ARBA00022448"/>
    </source>
</evidence>
<gene>
    <name evidence="9" type="ORF">ACFQRG_14095</name>
</gene>
<evidence type="ECO:0000256" key="4">
    <source>
        <dbReference type="ARBA" id="ARBA00022475"/>
    </source>
</evidence>
<feature type="transmembrane region" description="Helical" evidence="8">
    <location>
        <begin position="45"/>
        <end position="65"/>
    </location>
</feature>
<dbReference type="Proteomes" id="UP001596505">
    <property type="component" value="Unassembled WGS sequence"/>
</dbReference>
<feature type="transmembrane region" description="Helical" evidence="8">
    <location>
        <begin position="156"/>
        <end position="175"/>
    </location>
</feature>
<comment type="caution">
    <text evidence="9">The sequence shown here is derived from an EMBL/GenBank/DDBJ whole genome shotgun (WGS) entry which is preliminary data.</text>
</comment>
<comment type="similarity">
    <text evidence="2 8">Belongs to the 4-toluene sulfonate uptake permease (TSUP) (TC 2.A.102) family.</text>
</comment>
<comment type="subcellular location">
    <subcellularLocation>
        <location evidence="1 8">Cell membrane</location>
        <topology evidence="1 8">Multi-pass membrane protein</topology>
    </subcellularLocation>
</comment>
<evidence type="ECO:0000313" key="9">
    <source>
        <dbReference type="EMBL" id="MFC7394085.1"/>
    </source>
</evidence>
<keyword evidence="7 8" id="KW-0472">Membrane</keyword>
<name>A0ABW2Q0G7_9BACL</name>
<evidence type="ECO:0000256" key="6">
    <source>
        <dbReference type="ARBA" id="ARBA00022989"/>
    </source>
</evidence>
<reference evidence="10" key="1">
    <citation type="journal article" date="2019" name="Int. J. Syst. Evol. Microbiol.">
        <title>The Global Catalogue of Microorganisms (GCM) 10K type strain sequencing project: providing services to taxonomists for standard genome sequencing and annotation.</title>
        <authorList>
            <consortium name="The Broad Institute Genomics Platform"/>
            <consortium name="The Broad Institute Genome Sequencing Center for Infectious Disease"/>
            <person name="Wu L."/>
            <person name="Ma J."/>
        </authorList>
    </citation>
    <scope>NUCLEOTIDE SEQUENCE [LARGE SCALE GENOMIC DNA]</scope>
    <source>
        <strain evidence="10">CGMCC 1.16305</strain>
    </source>
</reference>
<dbReference type="InterPro" id="IPR052017">
    <property type="entry name" value="TSUP"/>
</dbReference>
<feature type="transmembrane region" description="Helical" evidence="8">
    <location>
        <begin position="102"/>
        <end position="120"/>
    </location>
</feature>
<feature type="transmembrane region" description="Helical" evidence="8">
    <location>
        <begin position="208"/>
        <end position="227"/>
    </location>
</feature>
<feature type="transmembrane region" description="Helical" evidence="8">
    <location>
        <begin position="239"/>
        <end position="257"/>
    </location>
</feature>
<evidence type="ECO:0000256" key="1">
    <source>
        <dbReference type="ARBA" id="ARBA00004651"/>
    </source>
</evidence>
<dbReference type="EMBL" id="JBHTCO010000018">
    <property type="protein sequence ID" value="MFC7394085.1"/>
    <property type="molecule type" value="Genomic_DNA"/>
</dbReference>
<keyword evidence="10" id="KW-1185">Reference proteome</keyword>
<evidence type="ECO:0000313" key="10">
    <source>
        <dbReference type="Proteomes" id="UP001596505"/>
    </source>
</evidence>
<feature type="transmembrane region" description="Helical" evidence="8">
    <location>
        <begin position="77"/>
        <end position="96"/>
    </location>
</feature>
<feature type="transmembrane region" description="Helical" evidence="8">
    <location>
        <begin position="132"/>
        <end position="150"/>
    </location>
</feature>
<keyword evidence="4 8" id="KW-1003">Cell membrane</keyword>
<feature type="transmembrane region" description="Helical" evidence="8">
    <location>
        <begin position="9"/>
        <end position="33"/>
    </location>
</feature>
<dbReference type="Pfam" id="PF01925">
    <property type="entry name" value="TauE"/>
    <property type="match status" value="1"/>
</dbReference>
<keyword evidence="6 8" id="KW-1133">Transmembrane helix</keyword>
<dbReference type="RefSeq" id="WP_380967089.1">
    <property type="nucleotide sequence ID" value="NZ_JBHTCO010000018.1"/>
</dbReference>
<dbReference type="InterPro" id="IPR002781">
    <property type="entry name" value="TM_pro_TauE-like"/>
</dbReference>
<dbReference type="PANTHER" id="PTHR30269">
    <property type="entry name" value="TRANSMEMBRANE PROTEIN YFCA"/>
    <property type="match status" value="1"/>
</dbReference>
<sequence length="259" mass="27567">MTLNLMDIWILIAGGLLAGIVDTIIGGGGLFSLPTLLLVGLPPQAALGTNQFALSFGSLVGTYKFSQKRYIKWWPETFICLIGALPGTILGCITAIAIPPAILQTVVVCLLVIIGVVVLLKRNFGDEQSQDCSSITLTKIVLTFFLGVFIGFYEGFFGPGTGILITFSFVLWLGFSFLQASGTAKAVSLLGNVTAFITYALFGNVHWISGLILAASVTVGAYFGVFFAQRGGSKVIRPVMLGVIILLIVNVLKPLFIHS</sequence>
<evidence type="ECO:0000256" key="5">
    <source>
        <dbReference type="ARBA" id="ARBA00022692"/>
    </source>
</evidence>
<accession>A0ABW2Q0G7</accession>
<keyword evidence="5 8" id="KW-0812">Transmembrane</keyword>